<keyword evidence="4" id="KW-0067">ATP-binding</keyword>
<organism evidence="9 10">
    <name type="scientific">Datura stramonium</name>
    <name type="common">Jimsonweed</name>
    <name type="synonym">Common thornapple</name>
    <dbReference type="NCBI Taxonomy" id="4076"/>
    <lineage>
        <taxon>Eukaryota</taxon>
        <taxon>Viridiplantae</taxon>
        <taxon>Streptophyta</taxon>
        <taxon>Embryophyta</taxon>
        <taxon>Tracheophyta</taxon>
        <taxon>Spermatophyta</taxon>
        <taxon>Magnoliopsida</taxon>
        <taxon>eudicotyledons</taxon>
        <taxon>Gunneridae</taxon>
        <taxon>Pentapetalae</taxon>
        <taxon>asterids</taxon>
        <taxon>lamiids</taxon>
        <taxon>Solanales</taxon>
        <taxon>Solanaceae</taxon>
        <taxon>Solanoideae</taxon>
        <taxon>Datureae</taxon>
        <taxon>Datura</taxon>
    </lineage>
</organism>
<gene>
    <name evidence="9" type="primary">ABCC12</name>
    <name evidence="9" type="ORF">HAX54_022418</name>
</gene>
<feature type="domain" description="ABC transmembrane type-1" evidence="8">
    <location>
        <begin position="75"/>
        <end position="230"/>
    </location>
</feature>
<dbReference type="Gene3D" id="1.20.1560.10">
    <property type="entry name" value="ABC transporter type 1, transmembrane domain"/>
    <property type="match status" value="1"/>
</dbReference>
<dbReference type="InterPro" id="IPR011527">
    <property type="entry name" value="ABC1_TM_dom"/>
</dbReference>
<keyword evidence="2 7" id="KW-0812">Transmembrane</keyword>
<dbReference type="InterPro" id="IPR050173">
    <property type="entry name" value="ABC_transporter_C-like"/>
</dbReference>
<evidence type="ECO:0000313" key="9">
    <source>
        <dbReference type="EMBL" id="MCD7447068.1"/>
    </source>
</evidence>
<dbReference type="SUPFAM" id="SSF90123">
    <property type="entry name" value="ABC transporter transmembrane region"/>
    <property type="match status" value="1"/>
</dbReference>
<evidence type="ECO:0000256" key="5">
    <source>
        <dbReference type="ARBA" id="ARBA00022989"/>
    </source>
</evidence>
<dbReference type="PANTHER" id="PTHR24223">
    <property type="entry name" value="ATP-BINDING CASSETTE SUB-FAMILY C"/>
    <property type="match status" value="1"/>
</dbReference>
<protein>
    <submittedName>
        <fullName evidence="9">Multidrug resistance-associated protein 9</fullName>
    </submittedName>
</protein>
<proteinExistence type="predicted"/>
<evidence type="ECO:0000256" key="4">
    <source>
        <dbReference type="ARBA" id="ARBA00022840"/>
    </source>
</evidence>
<dbReference type="Proteomes" id="UP000823775">
    <property type="component" value="Unassembled WGS sequence"/>
</dbReference>
<keyword evidence="6 7" id="KW-0472">Membrane</keyword>
<evidence type="ECO:0000256" key="1">
    <source>
        <dbReference type="ARBA" id="ARBA00022448"/>
    </source>
</evidence>
<feature type="transmembrane region" description="Helical" evidence="7">
    <location>
        <begin position="197"/>
        <end position="223"/>
    </location>
</feature>
<evidence type="ECO:0000256" key="6">
    <source>
        <dbReference type="ARBA" id="ARBA00023136"/>
    </source>
</evidence>
<dbReference type="InterPro" id="IPR036640">
    <property type="entry name" value="ABC1_TM_sf"/>
</dbReference>
<sequence>MKQEEDEDADACRRKDKRKMRKIAQSKILVVQGGEWRETYNLLAETCRNQFHKCESLFLSSECTGGVPCSSSSCGLGCGVGSDLCQFVGPLLLNRLLESLERGDPAWVGHLYAFLIFVGVSFGVLCEAQYFQNVMRVGFRMRSTLVAAIFRKSVRLTLEGRKQFPSGKITNMITTDANALQQVCQQLHVLWSAPFRIVIAMVLLYQQLGLASLLGALMLVLMIPMQVVYSFSKSELLLAASGFII</sequence>
<evidence type="ECO:0000256" key="7">
    <source>
        <dbReference type="SAM" id="Phobius"/>
    </source>
</evidence>
<keyword evidence="1" id="KW-0813">Transport</keyword>
<name>A0ABS8RJY5_DATST</name>
<dbReference type="EMBL" id="JACEIK010000027">
    <property type="protein sequence ID" value="MCD7447068.1"/>
    <property type="molecule type" value="Genomic_DNA"/>
</dbReference>
<evidence type="ECO:0000313" key="10">
    <source>
        <dbReference type="Proteomes" id="UP000823775"/>
    </source>
</evidence>
<keyword evidence="3" id="KW-0547">Nucleotide-binding</keyword>
<comment type="caution">
    <text evidence="9">The sequence shown here is derived from an EMBL/GenBank/DDBJ whole genome shotgun (WGS) entry which is preliminary data.</text>
</comment>
<evidence type="ECO:0000256" key="2">
    <source>
        <dbReference type="ARBA" id="ARBA00022692"/>
    </source>
</evidence>
<evidence type="ECO:0000256" key="3">
    <source>
        <dbReference type="ARBA" id="ARBA00022741"/>
    </source>
</evidence>
<accession>A0ABS8RJY5</accession>
<dbReference type="PROSITE" id="PS50929">
    <property type="entry name" value="ABC_TM1F"/>
    <property type="match status" value="1"/>
</dbReference>
<dbReference type="Pfam" id="PF00664">
    <property type="entry name" value="ABC_membrane"/>
    <property type="match status" value="1"/>
</dbReference>
<reference evidence="9 10" key="1">
    <citation type="journal article" date="2021" name="BMC Genomics">
        <title>Datura genome reveals duplications of psychoactive alkaloid biosynthetic genes and high mutation rate following tissue culture.</title>
        <authorList>
            <person name="Rajewski A."/>
            <person name="Carter-House D."/>
            <person name="Stajich J."/>
            <person name="Litt A."/>
        </authorList>
    </citation>
    <scope>NUCLEOTIDE SEQUENCE [LARGE SCALE GENOMIC DNA]</scope>
    <source>
        <strain evidence="9">AR-01</strain>
    </source>
</reference>
<keyword evidence="5 7" id="KW-1133">Transmembrane helix</keyword>
<dbReference type="PANTHER" id="PTHR24223:SF375">
    <property type="entry name" value="ABC TRANSPORTER C FAMILY MEMBER 11-RELATED"/>
    <property type="match status" value="1"/>
</dbReference>
<evidence type="ECO:0000259" key="8">
    <source>
        <dbReference type="PROSITE" id="PS50929"/>
    </source>
</evidence>
<feature type="transmembrane region" description="Helical" evidence="7">
    <location>
        <begin position="111"/>
        <end position="131"/>
    </location>
</feature>
<keyword evidence="10" id="KW-1185">Reference proteome</keyword>